<evidence type="ECO:0000313" key="2">
    <source>
        <dbReference type="EMBL" id="MBT0654158.1"/>
    </source>
</evidence>
<keyword evidence="3" id="KW-1185">Reference proteome</keyword>
<gene>
    <name evidence="2" type="ORF">KI810_13930</name>
</gene>
<name>A0ABS5SFL3_9BACT</name>
<dbReference type="InterPro" id="IPR003729">
    <property type="entry name" value="Bi_nuclease_dom"/>
</dbReference>
<dbReference type="Gene3D" id="3.10.690.10">
    <property type="entry name" value="Bifunctional nuclease domain"/>
    <property type="match status" value="1"/>
</dbReference>
<dbReference type="Proteomes" id="UP000756860">
    <property type="component" value="Unassembled WGS sequence"/>
</dbReference>
<comment type="caution">
    <text evidence="2">The sequence shown here is derived from an EMBL/GenBank/DDBJ whole genome shotgun (WGS) entry which is preliminary data.</text>
</comment>
<dbReference type="InterPro" id="IPR036104">
    <property type="entry name" value="BFN_sf"/>
</dbReference>
<reference evidence="2 3" key="1">
    <citation type="submission" date="2021-05" db="EMBL/GenBank/DDBJ databases">
        <title>The draft genome of Geobacter luticola JCM 17780.</title>
        <authorList>
            <person name="Xu Z."/>
            <person name="Masuda Y."/>
            <person name="Itoh H."/>
            <person name="Senoo K."/>
        </authorList>
    </citation>
    <scope>NUCLEOTIDE SEQUENCE [LARGE SCALE GENOMIC DNA]</scope>
    <source>
        <strain evidence="2 3">JCM 17780</strain>
    </source>
</reference>
<proteinExistence type="predicted"/>
<feature type="domain" description="BFN" evidence="1">
    <location>
        <begin position="2"/>
        <end position="134"/>
    </location>
</feature>
<dbReference type="RefSeq" id="WP_214176168.1">
    <property type="nucleotide sequence ID" value="NZ_JAHCVK010000008.1"/>
</dbReference>
<protein>
    <submittedName>
        <fullName evidence="2">Bifunctional nuclease family protein</fullName>
    </submittedName>
</protein>
<accession>A0ABS5SFL3</accession>
<evidence type="ECO:0000259" key="1">
    <source>
        <dbReference type="PROSITE" id="PS51658"/>
    </source>
</evidence>
<dbReference type="EMBL" id="JAHCVK010000008">
    <property type="protein sequence ID" value="MBT0654158.1"/>
    <property type="molecule type" value="Genomic_DNA"/>
</dbReference>
<dbReference type="PROSITE" id="PS51658">
    <property type="entry name" value="BFN"/>
    <property type="match status" value="1"/>
</dbReference>
<evidence type="ECO:0000313" key="3">
    <source>
        <dbReference type="Proteomes" id="UP000756860"/>
    </source>
</evidence>
<dbReference type="Pfam" id="PF02577">
    <property type="entry name" value="BFN_dom"/>
    <property type="match status" value="1"/>
</dbReference>
<organism evidence="2 3">
    <name type="scientific">Geomobilimonas luticola</name>
    <dbReference type="NCBI Taxonomy" id="1114878"/>
    <lineage>
        <taxon>Bacteria</taxon>
        <taxon>Pseudomonadati</taxon>
        <taxon>Thermodesulfobacteriota</taxon>
        <taxon>Desulfuromonadia</taxon>
        <taxon>Geobacterales</taxon>
        <taxon>Geobacteraceae</taxon>
        <taxon>Geomobilimonas</taxon>
    </lineage>
</organism>
<sequence>MYHEMTIHGFTLDSLAHRPVVILKDSRNRNTVPIWLNSNEAVAMAAEIVGRDLASQRSGGDLLMGLMEKLSMQICQVAIEGVQDGIYRASVRFRLDGEEIRVDVRPSEAFLTSLKYKLPVHVADEVVQQASRLTDGDDEMAQETAASRFADFLENLDPAVMGKYPM</sequence>
<dbReference type="SUPFAM" id="SSF103256">
    <property type="entry name" value="Hypothetical protein TM0160"/>
    <property type="match status" value="1"/>
</dbReference>